<accession>A0ABV3P161</accession>
<gene>
    <name evidence="3" type="ORF">AB1207_01165</name>
</gene>
<protein>
    <submittedName>
        <fullName evidence="3">WhiB family transcriptional regulator</fullName>
    </submittedName>
</protein>
<sequence>MLNVPDHALPAYRLLLQALAGVAPPCAANPDAWTDLDPHNHDDRGRAARACFTCPALIPCGRYATQAGEQSGVWGGTDRTPVRGRHKTPTTEEAAA</sequence>
<keyword evidence="4" id="KW-1185">Reference proteome</keyword>
<proteinExistence type="predicted"/>
<feature type="region of interest" description="Disordered" evidence="1">
    <location>
        <begin position="69"/>
        <end position="96"/>
    </location>
</feature>
<evidence type="ECO:0000313" key="3">
    <source>
        <dbReference type="EMBL" id="MEW9263345.1"/>
    </source>
</evidence>
<dbReference type="Proteomes" id="UP001555826">
    <property type="component" value="Unassembled WGS sequence"/>
</dbReference>
<name>A0ABV3P161_9ACTN</name>
<reference evidence="3 4" key="1">
    <citation type="submission" date="2024-07" db="EMBL/GenBank/DDBJ databases">
        <authorList>
            <person name="Thanompreechachai J."/>
            <person name="Duangmal K."/>
        </authorList>
    </citation>
    <scope>NUCLEOTIDE SEQUENCE [LARGE SCALE GENOMIC DNA]</scope>
    <source>
        <strain evidence="3 4">KCTC 19886</strain>
    </source>
</reference>
<dbReference type="RefSeq" id="WP_367635935.1">
    <property type="nucleotide sequence ID" value="NZ_JBFNQN010000001.1"/>
</dbReference>
<feature type="domain" description="4Fe-4S Wbl-type" evidence="2">
    <location>
        <begin position="25"/>
        <end position="84"/>
    </location>
</feature>
<evidence type="ECO:0000313" key="4">
    <source>
        <dbReference type="Proteomes" id="UP001555826"/>
    </source>
</evidence>
<dbReference type="Pfam" id="PF02467">
    <property type="entry name" value="Whib"/>
    <property type="match status" value="1"/>
</dbReference>
<dbReference type="InterPro" id="IPR034768">
    <property type="entry name" value="4FE4S_WBL"/>
</dbReference>
<dbReference type="EMBL" id="JBFNQN010000001">
    <property type="protein sequence ID" value="MEW9263345.1"/>
    <property type="molecule type" value="Genomic_DNA"/>
</dbReference>
<evidence type="ECO:0000259" key="2">
    <source>
        <dbReference type="PROSITE" id="PS51674"/>
    </source>
</evidence>
<evidence type="ECO:0000256" key="1">
    <source>
        <dbReference type="SAM" id="MobiDB-lite"/>
    </source>
</evidence>
<organism evidence="3 4">
    <name type="scientific">Kineococcus endophyticus</name>
    <dbReference type="NCBI Taxonomy" id="1181883"/>
    <lineage>
        <taxon>Bacteria</taxon>
        <taxon>Bacillati</taxon>
        <taxon>Actinomycetota</taxon>
        <taxon>Actinomycetes</taxon>
        <taxon>Kineosporiales</taxon>
        <taxon>Kineosporiaceae</taxon>
        <taxon>Kineococcus</taxon>
    </lineage>
</organism>
<dbReference type="PROSITE" id="PS51674">
    <property type="entry name" value="4FE4S_WBL"/>
    <property type="match status" value="1"/>
</dbReference>
<comment type="caution">
    <text evidence="3">The sequence shown here is derived from an EMBL/GenBank/DDBJ whole genome shotgun (WGS) entry which is preliminary data.</text>
</comment>